<evidence type="ECO:0000259" key="3">
    <source>
        <dbReference type="PROSITE" id="PS50966"/>
    </source>
</evidence>
<dbReference type="AlphaFoldDB" id="A0A016RTJ3"/>
<feature type="domain" description="SWIM-type" evidence="3">
    <location>
        <begin position="640"/>
        <end position="691"/>
    </location>
</feature>
<sequence>MIEALMVLFLATSVLMFQVGSTREAASCTPKKDTKKLCVLCNKLFSHYYLATHLKTAHGDAGREEAEKMTADRAVHCTSCTYTGPNQEALKRHIRRMHAAPERESNESLRWSCPLCSAALADQAALNEHCRTIHELTECAVLTRTFASVAEFEVWKSETERLHVTSWKRSSVNVSSIEKHTIKHFVCHRSGVVRRVGKGLREPHESRISTRHCTSFLKAQFNDDGTVTARFCLEHVGHAVSACRLPLTDGDKQAIGHYLQLGLDVPTVLRVMRKLYNDPRYRLYWLTPSDIRNTQRSLSMQPGRLHEDDLRSLEIRYQKKADADGIRRFDLPTDETGTGFRLIIITPEQVEILRRYSHKGVSIDDTHCTTRYSLKLTTLMVVDDYGRGLPAGFLLANKMDKEECVYFFEEVKKVFGEFMPRFFLSDDTNTFWNGYKSVFPGSFTVKLLCSWHCQRAIFEKIASLFPGKGNERRKTIKGWVKSLFTQSNKVEFFRAKNKLLTLLHQWRVEKNKSAEKFDAYFRKQYLARQEQWAPYNRTAAIANTTMVSERWHRTLKYTLLNRSANHRADELVHTLLVAIPELTREHLVQDERGIKEGKFRAKENARRHKRAVEQQQKIKLTRVGSNEWLVDSFEVPGRQYKITVNQCSCENIKTHCCLCGICSVGVNCSCPDGVKKGIACKHAHAWALFHDDEADFVAASGEESTSVALEASPVHVSDTDEVVEAAHDADLEEDQISRVDVERQAVAKLQELTDRICFALNSVKVSGSDERIARLERATEKMWDILVNDLDGASLPRLVPRRHCPTRGRVVTTKQESLQGKQTQKMARRSATVEKENITSDFHPGDIDVSKLNICVICNYSQPELENPEDEEVMQEALIDWWACNKCKSWAHLDCLATRDCSICGGVYEPTE</sequence>
<keyword evidence="1" id="KW-0863">Zinc-finger</keyword>
<dbReference type="InterPro" id="IPR052797">
    <property type="entry name" value="RegFact_GeneExpr_CellDeath"/>
</dbReference>
<dbReference type="InterPro" id="IPR007527">
    <property type="entry name" value="Znf_SWIM"/>
</dbReference>
<dbReference type="PROSITE" id="PS50966">
    <property type="entry name" value="ZF_SWIM"/>
    <property type="match status" value="1"/>
</dbReference>
<evidence type="ECO:0000256" key="1">
    <source>
        <dbReference type="PROSITE-ProRule" id="PRU00325"/>
    </source>
</evidence>
<protein>
    <recommendedName>
        <fullName evidence="3">SWIM-type domain-containing protein</fullName>
    </recommendedName>
</protein>
<organism evidence="4 5">
    <name type="scientific">Ancylostoma ceylanicum</name>
    <dbReference type="NCBI Taxonomy" id="53326"/>
    <lineage>
        <taxon>Eukaryota</taxon>
        <taxon>Metazoa</taxon>
        <taxon>Ecdysozoa</taxon>
        <taxon>Nematoda</taxon>
        <taxon>Chromadorea</taxon>
        <taxon>Rhabditida</taxon>
        <taxon>Rhabditina</taxon>
        <taxon>Rhabditomorpha</taxon>
        <taxon>Strongyloidea</taxon>
        <taxon>Ancylostomatidae</taxon>
        <taxon>Ancylostomatinae</taxon>
        <taxon>Ancylostoma</taxon>
    </lineage>
</organism>
<reference evidence="5" key="1">
    <citation type="journal article" date="2015" name="Nat. Genet.">
        <title>The genome and transcriptome of the zoonotic hookworm Ancylostoma ceylanicum identify infection-specific gene families.</title>
        <authorList>
            <person name="Schwarz E.M."/>
            <person name="Hu Y."/>
            <person name="Antoshechkin I."/>
            <person name="Miller M.M."/>
            <person name="Sternberg P.W."/>
            <person name="Aroian R.V."/>
        </authorList>
    </citation>
    <scope>NUCLEOTIDE SEQUENCE</scope>
    <source>
        <strain evidence="5">HY135</strain>
    </source>
</reference>
<feature type="signal peptide" evidence="2">
    <location>
        <begin position="1"/>
        <end position="16"/>
    </location>
</feature>
<keyword evidence="2" id="KW-0732">Signal</keyword>
<dbReference type="STRING" id="53326.A0A016RTJ3"/>
<name>A0A016RTJ3_9BILA</name>
<dbReference type="PROSITE" id="PS00028">
    <property type="entry name" value="ZINC_FINGER_C2H2_1"/>
    <property type="match status" value="1"/>
</dbReference>
<dbReference type="GO" id="GO:0008270">
    <property type="term" value="F:zinc ion binding"/>
    <property type="evidence" value="ECO:0007669"/>
    <property type="project" value="UniProtKB-KW"/>
</dbReference>
<dbReference type="PANTHER" id="PTHR33936">
    <property type="entry name" value="PROTEIN CBG17840"/>
    <property type="match status" value="1"/>
</dbReference>
<dbReference type="InterPro" id="IPR013087">
    <property type="entry name" value="Znf_C2H2_type"/>
</dbReference>
<keyword evidence="1" id="KW-0862">Zinc</keyword>
<dbReference type="Proteomes" id="UP000024635">
    <property type="component" value="Unassembled WGS sequence"/>
</dbReference>
<accession>A0A016RTJ3</accession>
<keyword evidence="5" id="KW-1185">Reference proteome</keyword>
<keyword evidence="1" id="KW-0479">Metal-binding</keyword>
<dbReference type="EMBL" id="JARK01001714">
    <property type="protein sequence ID" value="EYB81601.1"/>
    <property type="molecule type" value="Genomic_DNA"/>
</dbReference>
<comment type="caution">
    <text evidence="4">The sequence shown here is derived from an EMBL/GenBank/DDBJ whole genome shotgun (WGS) entry which is preliminary data.</text>
</comment>
<evidence type="ECO:0000256" key="2">
    <source>
        <dbReference type="SAM" id="SignalP"/>
    </source>
</evidence>
<dbReference type="OrthoDB" id="5864635at2759"/>
<dbReference type="Pfam" id="PF10551">
    <property type="entry name" value="MULE"/>
    <property type="match status" value="1"/>
</dbReference>
<dbReference type="PANTHER" id="PTHR33936:SF25">
    <property type="entry name" value="C2H2-TYPE DOMAIN-CONTAINING PROTEIN"/>
    <property type="match status" value="1"/>
</dbReference>
<feature type="chain" id="PRO_5001485750" description="SWIM-type domain-containing protein" evidence="2">
    <location>
        <begin position="17"/>
        <end position="912"/>
    </location>
</feature>
<proteinExistence type="predicted"/>
<evidence type="ECO:0000313" key="4">
    <source>
        <dbReference type="EMBL" id="EYB81601.1"/>
    </source>
</evidence>
<evidence type="ECO:0000313" key="5">
    <source>
        <dbReference type="Proteomes" id="UP000024635"/>
    </source>
</evidence>
<dbReference type="InterPro" id="IPR018289">
    <property type="entry name" value="MULE_transposase_dom"/>
</dbReference>
<gene>
    <name evidence="4" type="primary">Acey_s0378.g286</name>
    <name evidence="4" type="ORF">Y032_0378g286</name>
</gene>
<dbReference type="Gene3D" id="3.30.160.60">
    <property type="entry name" value="Classic Zinc Finger"/>
    <property type="match status" value="1"/>
</dbReference>
<dbReference type="SMART" id="SM00355">
    <property type="entry name" value="ZnF_C2H2"/>
    <property type="match status" value="3"/>
</dbReference>